<name>A0A0E0LLI2_ORYPU</name>
<feature type="region of interest" description="Disordered" evidence="1">
    <location>
        <begin position="263"/>
        <end position="313"/>
    </location>
</feature>
<dbReference type="Gramene" id="OPUNC07G15550.1">
    <property type="protein sequence ID" value="OPUNC07G15550.1"/>
    <property type="gene ID" value="OPUNC07G15550"/>
</dbReference>
<evidence type="ECO:0000256" key="1">
    <source>
        <dbReference type="SAM" id="MobiDB-lite"/>
    </source>
</evidence>
<dbReference type="EnsemblPlants" id="OPUNC07G15550.1">
    <property type="protein sequence ID" value="OPUNC07G15550.1"/>
    <property type="gene ID" value="OPUNC07G15550"/>
</dbReference>
<organism evidence="2">
    <name type="scientific">Oryza punctata</name>
    <name type="common">Red rice</name>
    <dbReference type="NCBI Taxonomy" id="4537"/>
    <lineage>
        <taxon>Eukaryota</taxon>
        <taxon>Viridiplantae</taxon>
        <taxon>Streptophyta</taxon>
        <taxon>Embryophyta</taxon>
        <taxon>Tracheophyta</taxon>
        <taxon>Spermatophyta</taxon>
        <taxon>Magnoliopsida</taxon>
        <taxon>Liliopsida</taxon>
        <taxon>Poales</taxon>
        <taxon>Poaceae</taxon>
        <taxon>BOP clade</taxon>
        <taxon>Oryzoideae</taxon>
        <taxon>Oryzeae</taxon>
        <taxon>Oryzinae</taxon>
        <taxon>Oryza</taxon>
    </lineage>
</organism>
<sequence length="313" mass="33401">MPTFHSIVDVVLGLPRHQHFPRFQQLLRQIRRSYRGSCAVRNGNRARVGGRRHHPRHRMAVAPTVTAPSVPAASNLAPLVTAPPPPVPASQVVVAPHRVQVQGVQYCIHHGWTAVVTPAGEQFSIPLEMESPPAPLAVAIPLPTTTTNHVAAIKLMPFPYSRTTGFWTDRNLSRAHGGADTLHTIFISSSMPEPPLHTVPASVTHSPWLPKPHATKQLGGMTYRPDRPPTPMRSGGCRPNSSWQAAGHKGGCGGGERWMAMVVSDGGSGGGGDDCGVGGGGGSGGGDGAQWQWHKRQRRSDPRPPIGPRGMAR</sequence>
<feature type="compositionally biased region" description="Gly residues" evidence="1">
    <location>
        <begin position="266"/>
        <end position="288"/>
    </location>
</feature>
<keyword evidence="3" id="KW-1185">Reference proteome</keyword>
<evidence type="ECO:0000313" key="2">
    <source>
        <dbReference type="EnsemblPlants" id="OPUNC07G15550.1"/>
    </source>
</evidence>
<reference evidence="2" key="2">
    <citation type="submission" date="2018-05" db="EMBL/GenBank/DDBJ databases">
        <title>OpunRS2 (Oryza punctata Reference Sequence Version 2).</title>
        <authorList>
            <person name="Zhang J."/>
            <person name="Kudrna D."/>
            <person name="Lee S."/>
            <person name="Talag J."/>
            <person name="Welchert J."/>
            <person name="Wing R.A."/>
        </authorList>
    </citation>
    <scope>NUCLEOTIDE SEQUENCE [LARGE SCALE GENOMIC DNA]</scope>
</reference>
<dbReference type="HOGENOM" id="CLU_889610_0_0_1"/>
<evidence type="ECO:0000313" key="3">
    <source>
        <dbReference type="Proteomes" id="UP000026962"/>
    </source>
</evidence>
<dbReference type="Proteomes" id="UP000026962">
    <property type="component" value="Chromosome 7"/>
</dbReference>
<reference evidence="2" key="1">
    <citation type="submission" date="2015-04" db="UniProtKB">
        <authorList>
            <consortium name="EnsemblPlants"/>
        </authorList>
    </citation>
    <scope>IDENTIFICATION</scope>
</reference>
<proteinExistence type="predicted"/>
<accession>A0A0E0LLI2</accession>
<dbReference type="AlphaFoldDB" id="A0A0E0LLI2"/>
<protein>
    <submittedName>
        <fullName evidence="2">Uncharacterized protein</fullName>
    </submittedName>
</protein>